<feature type="domain" description="Phosphatidic acid phosphatase type 2/haloperoxidase" evidence="2">
    <location>
        <begin position="29"/>
        <end position="146"/>
    </location>
</feature>
<dbReference type="InterPro" id="IPR000326">
    <property type="entry name" value="PAP2/HPO"/>
</dbReference>
<protein>
    <recommendedName>
        <fullName evidence="2">Phosphatidic acid phosphatase type 2/haloperoxidase domain-containing protein</fullName>
    </recommendedName>
</protein>
<keyword evidence="1" id="KW-0472">Membrane</keyword>
<evidence type="ECO:0000256" key="1">
    <source>
        <dbReference type="SAM" id="Phobius"/>
    </source>
</evidence>
<dbReference type="SMART" id="SM00014">
    <property type="entry name" value="acidPPc"/>
    <property type="match status" value="1"/>
</dbReference>
<keyword evidence="1" id="KW-0812">Transmembrane</keyword>
<feature type="transmembrane region" description="Helical" evidence="1">
    <location>
        <begin position="128"/>
        <end position="145"/>
    </location>
</feature>
<organism evidence="3">
    <name type="scientific">viral metagenome</name>
    <dbReference type="NCBI Taxonomy" id="1070528"/>
    <lineage>
        <taxon>unclassified sequences</taxon>
        <taxon>metagenomes</taxon>
        <taxon>organismal metagenomes</taxon>
    </lineage>
</organism>
<feature type="transmembrane region" description="Helical" evidence="1">
    <location>
        <begin position="6"/>
        <end position="22"/>
    </location>
</feature>
<proteinExistence type="predicted"/>
<dbReference type="CDD" id="cd01610">
    <property type="entry name" value="PAP2_like"/>
    <property type="match status" value="1"/>
</dbReference>
<dbReference type="SUPFAM" id="SSF48317">
    <property type="entry name" value="Acid phosphatase/Vanadium-dependent haloperoxidase"/>
    <property type="match status" value="1"/>
</dbReference>
<name>A0A6C0HD50_9ZZZZ</name>
<dbReference type="EMBL" id="MN739934">
    <property type="protein sequence ID" value="QHT78508.1"/>
    <property type="molecule type" value="Genomic_DNA"/>
</dbReference>
<reference evidence="3" key="1">
    <citation type="journal article" date="2020" name="Nature">
        <title>Giant virus diversity and host interactions through global metagenomics.</title>
        <authorList>
            <person name="Schulz F."/>
            <person name="Roux S."/>
            <person name="Paez-Espino D."/>
            <person name="Jungbluth S."/>
            <person name="Walsh D.A."/>
            <person name="Denef V.J."/>
            <person name="McMahon K.D."/>
            <person name="Konstantinidis K.T."/>
            <person name="Eloe-Fadrosh E.A."/>
            <person name="Kyrpides N.C."/>
            <person name="Woyke T."/>
        </authorList>
    </citation>
    <scope>NUCLEOTIDE SEQUENCE</scope>
    <source>
        <strain evidence="3">GVMAG-M-3300023179-92</strain>
    </source>
</reference>
<dbReference type="Pfam" id="PF01569">
    <property type="entry name" value="PAP2"/>
    <property type="match status" value="1"/>
</dbReference>
<dbReference type="InterPro" id="IPR036938">
    <property type="entry name" value="PAP2/HPO_sf"/>
</dbReference>
<dbReference type="AlphaFoldDB" id="A0A6C0HD50"/>
<evidence type="ECO:0000259" key="2">
    <source>
        <dbReference type="SMART" id="SM00014"/>
    </source>
</evidence>
<accession>A0A6C0HD50</accession>
<keyword evidence="1" id="KW-1133">Transmembrane helix</keyword>
<evidence type="ECO:0000313" key="3">
    <source>
        <dbReference type="EMBL" id="QHT78508.1"/>
    </source>
</evidence>
<dbReference type="Gene3D" id="1.20.144.10">
    <property type="entry name" value="Phosphatidic acid phosphatase type 2/haloperoxidase"/>
    <property type="match status" value="1"/>
</dbReference>
<sequence length="146" mass="16527">MDNIISFSVNFMFLIPLLIYFCNKDIRMLKIFGIGILVTTSVNPLKHIIVKQFPNIDFLYRPQGAFNCDFLNNGGKAGGEPGFPSGHMAVSTYIITSLYLYYNKGLDLGILYILLVAFARINKKCHNIYQVIGGMIYGYSVARYFN</sequence>